<dbReference type="InterPro" id="IPR034660">
    <property type="entry name" value="DinB/YfiT-like"/>
</dbReference>
<protein>
    <submittedName>
        <fullName evidence="4">Damage-inducible protein DinB</fullName>
    </submittedName>
</protein>
<organism evidence="4 5">
    <name type="scientific">Acinetobacter populi</name>
    <dbReference type="NCBI Taxonomy" id="1582270"/>
    <lineage>
        <taxon>Bacteria</taxon>
        <taxon>Pseudomonadati</taxon>
        <taxon>Pseudomonadota</taxon>
        <taxon>Gammaproteobacteria</taxon>
        <taxon>Moraxellales</taxon>
        <taxon>Moraxellaceae</taxon>
        <taxon>Acinetobacter</taxon>
    </lineage>
</organism>
<dbReference type="PANTHER" id="PTHR37302:SF1">
    <property type="entry name" value="PROTEIN DINB"/>
    <property type="match status" value="1"/>
</dbReference>
<feature type="binding site" evidence="3">
    <location>
        <position position="138"/>
    </location>
    <ligand>
        <name>a divalent metal cation</name>
        <dbReference type="ChEBI" id="CHEBI:60240"/>
    </ligand>
</feature>
<proteinExistence type="inferred from homology"/>
<dbReference type="Pfam" id="PF05163">
    <property type="entry name" value="DinB"/>
    <property type="match status" value="1"/>
</dbReference>
<dbReference type="GO" id="GO:0046872">
    <property type="term" value="F:metal ion binding"/>
    <property type="evidence" value="ECO:0007669"/>
    <property type="project" value="UniProtKB-KW"/>
</dbReference>
<dbReference type="OrthoDB" id="9807509at2"/>
<dbReference type="Proteomes" id="UP000196536">
    <property type="component" value="Unassembled WGS sequence"/>
</dbReference>
<reference evidence="4 5" key="1">
    <citation type="submission" date="2017-05" db="EMBL/GenBank/DDBJ databases">
        <title>Acinetobacter populi ANC 5415 (= PBJ7), whole genome shotgun sequencing project.</title>
        <authorList>
            <person name="Nemec A."/>
            <person name="Radolfova-Krizova L."/>
        </authorList>
    </citation>
    <scope>NUCLEOTIDE SEQUENCE [LARGE SCALE GENOMIC DNA]</scope>
    <source>
        <strain evidence="4 5">PBJ7</strain>
    </source>
</reference>
<accession>A0A1Z9Z338</accession>
<keyword evidence="2 3" id="KW-0479">Metal-binding</keyword>
<keyword evidence="5" id="KW-1185">Reference proteome</keyword>
<sequence>MDLQTFKLLARYNIWATQRLNTVLADVSDHDFFADSGLYFKSIFATLNHLLVGEHYLWFPRFATGTSARMALNTIIEQDRQILTDTLLEKSYNWSRFLNDLDEQRLRQDLNYQTSSGQDMVLPYAATLLHVFNHSTHHRGQITAALTAMGYPCPELDLVYMLIEEKNHKA</sequence>
<evidence type="ECO:0000256" key="2">
    <source>
        <dbReference type="ARBA" id="ARBA00022723"/>
    </source>
</evidence>
<dbReference type="InterPro" id="IPR007837">
    <property type="entry name" value="DinB"/>
</dbReference>
<dbReference type="SUPFAM" id="SSF109854">
    <property type="entry name" value="DinB/YfiT-like putative metalloenzymes"/>
    <property type="match status" value="1"/>
</dbReference>
<evidence type="ECO:0000313" key="5">
    <source>
        <dbReference type="Proteomes" id="UP000196536"/>
    </source>
</evidence>
<comment type="similarity">
    <text evidence="1">Belongs to the DinB family.</text>
</comment>
<gene>
    <name evidence="4" type="ORF">CAP51_04450</name>
</gene>
<dbReference type="AlphaFoldDB" id="A0A1Z9Z338"/>
<dbReference type="Gene3D" id="1.20.120.450">
    <property type="entry name" value="dinb family like domain"/>
    <property type="match status" value="1"/>
</dbReference>
<feature type="binding site" evidence="3">
    <location>
        <position position="49"/>
    </location>
    <ligand>
        <name>a divalent metal cation</name>
        <dbReference type="ChEBI" id="CHEBI:60240"/>
    </ligand>
</feature>
<name>A0A1Z9Z338_9GAMM</name>
<dbReference type="PANTHER" id="PTHR37302">
    <property type="entry name" value="SLR1116 PROTEIN"/>
    <property type="match status" value="1"/>
</dbReference>
<evidence type="ECO:0000313" key="4">
    <source>
        <dbReference type="EMBL" id="OUY08870.1"/>
    </source>
</evidence>
<evidence type="ECO:0000256" key="3">
    <source>
        <dbReference type="PIRSR" id="PIRSR607837-1"/>
    </source>
</evidence>
<dbReference type="EMBL" id="NEXX01000001">
    <property type="protein sequence ID" value="OUY08870.1"/>
    <property type="molecule type" value="Genomic_DNA"/>
</dbReference>
<comment type="caution">
    <text evidence="4">The sequence shown here is derived from an EMBL/GenBank/DDBJ whole genome shotgun (WGS) entry which is preliminary data.</text>
</comment>
<evidence type="ECO:0000256" key="1">
    <source>
        <dbReference type="ARBA" id="ARBA00008635"/>
    </source>
</evidence>
<feature type="binding site" evidence="3">
    <location>
        <position position="134"/>
    </location>
    <ligand>
        <name>a divalent metal cation</name>
        <dbReference type="ChEBI" id="CHEBI:60240"/>
    </ligand>
</feature>
<dbReference type="RefSeq" id="WP_087619525.1">
    <property type="nucleotide sequence ID" value="NZ_NEXX01000001.1"/>
</dbReference>